<dbReference type="Proteomes" id="UP000281547">
    <property type="component" value="Unassembled WGS sequence"/>
</dbReference>
<accession>A0A433XAY9</accession>
<keyword evidence="2" id="KW-1185">Reference proteome</keyword>
<dbReference type="AlphaFoldDB" id="A0A433XAY9"/>
<dbReference type="InterPro" id="IPR006748">
    <property type="entry name" value="NH2Glyco/OHUrea_AB-resist_kin"/>
</dbReference>
<dbReference type="EMBL" id="RZNJ01000003">
    <property type="protein sequence ID" value="RUT31246.1"/>
    <property type="molecule type" value="Genomic_DNA"/>
</dbReference>
<comment type="caution">
    <text evidence="1">The sequence shown here is derived from an EMBL/GenBank/DDBJ whole genome shotgun (WGS) entry which is preliminary data.</text>
</comment>
<gene>
    <name evidence="1" type="ORF">EMQ25_10315</name>
</gene>
<dbReference type="GO" id="GO:0016773">
    <property type="term" value="F:phosphotransferase activity, alcohol group as acceptor"/>
    <property type="evidence" value="ECO:0007669"/>
    <property type="project" value="InterPro"/>
</dbReference>
<protein>
    <submittedName>
        <fullName evidence="1">Uncharacterized protein</fullName>
    </submittedName>
</protein>
<evidence type="ECO:0000313" key="1">
    <source>
        <dbReference type="EMBL" id="RUT31246.1"/>
    </source>
</evidence>
<dbReference type="RefSeq" id="WP_127188492.1">
    <property type="nucleotide sequence ID" value="NZ_RZNJ01000003.1"/>
</dbReference>
<dbReference type="Pfam" id="PF04655">
    <property type="entry name" value="APH_6_hur"/>
    <property type="match status" value="1"/>
</dbReference>
<dbReference type="SUPFAM" id="SSF56112">
    <property type="entry name" value="Protein kinase-like (PK-like)"/>
    <property type="match status" value="1"/>
</dbReference>
<dbReference type="Gene3D" id="3.90.1200.10">
    <property type="match status" value="1"/>
</dbReference>
<reference evidence="1 2" key="1">
    <citation type="journal article" date="2016" name="Int. J. Syst. Evol. Microbiol.">
        <title>Arsenicitalea aurantiaca gen. nov., sp. nov., a new member of the family Hyphomicrobiaceae, isolated from high-arsenic sediment.</title>
        <authorList>
            <person name="Mu Y."/>
            <person name="Zhou L."/>
            <person name="Zeng X.C."/>
            <person name="Liu L."/>
            <person name="Pan Y."/>
            <person name="Chen X."/>
            <person name="Wang J."/>
            <person name="Li S."/>
            <person name="Li W.J."/>
            <person name="Wang Y."/>
        </authorList>
    </citation>
    <scope>NUCLEOTIDE SEQUENCE [LARGE SCALE GENOMIC DNA]</scope>
    <source>
        <strain evidence="1 2">42-50</strain>
    </source>
</reference>
<sequence>MMNRSPAETALSKAMIRWSLSKATLLAETDTSWIYRVDQNGRSPAVLKQLKPDADESEARGAGLMAWYGGEGAATVFDATDGIIFMEWLDGDTLGAPARAGRDEEATIALAHVVSELHRPRALPMPEDLLPVRARFEALFGSRPGAWPAMSKDLLARALGIAHRLFDKPAPQIPLHGDLHHDTILSSPRGWLAIDPIGLVGDPVYELAPVFLNPAGDTKRVTDPARVNALADILSSRLGHSRKRILAFAAAHTALTACWDVAAGRPITLQLTMLPNLLAAHDLA</sequence>
<dbReference type="InterPro" id="IPR011009">
    <property type="entry name" value="Kinase-like_dom_sf"/>
</dbReference>
<dbReference type="GO" id="GO:0019748">
    <property type="term" value="P:secondary metabolic process"/>
    <property type="evidence" value="ECO:0007669"/>
    <property type="project" value="InterPro"/>
</dbReference>
<evidence type="ECO:0000313" key="2">
    <source>
        <dbReference type="Proteomes" id="UP000281547"/>
    </source>
</evidence>
<proteinExistence type="predicted"/>
<dbReference type="OrthoDB" id="3638028at2"/>
<name>A0A433XAY9_9HYPH</name>
<organism evidence="1 2">
    <name type="scientific">Arsenicitalea aurantiaca</name>
    <dbReference type="NCBI Taxonomy" id="1783274"/>
    <lineage>
        <taxon>Bacteria</taxon>
        <taxon>Pseudomonadati</taxon>
        <taxon>Pseudomonadota</taxon>
        <taxon>Alphaproteobacteria</taxon>
        <taxon>Hyphomicrobiales</taxon>
        <taxon>Devosiaceae</taxon>
        <taxon>Arsenicitalea</taxon>
    </lineage>
</organism>